<evidence type="ECO:0000313" key="2">
    <source>
        <dbReference type="EMBL" id="CCI84495.1"/>
    </source>
</evidence>
<protein>
    <submittedName>
        <fullName evidence="2">Transcriptional regulator/sugar kinase</fullName>
    </submittedName>
</protein>
<dbReference type="AlphaFoldDB" id="I7JXC7"/>
<dbReference type="RefSeq" id="WP_009559046.1">
    <property type="nucleotide sequence ID" value="NZ_AYZN01000005.1"/>
</dbReference>
<gene>
    <name evidence="2" type="ORF">BN53_09855</name>
</gene>
<dbReference type="OrthoDB" id="9795247at2"/>
<dbReference type="PANTHER" id="PTHR18964">
    <property type="entry name" value="ROK (REPRESSOR, ORF, KINASE) FAMILY"/>
    <property type="match status" value="1"/>
</dbReference>
<name>I7JXC7_9LACO</name>
<accession>I7JXC7</accession>
<dbReference type="Pfam" id="PF00480">
    <property type="entry name" value="ROK"/>
    <property type="match status" value="1"/>
</dbReference>
<comment type="caution">
    <text evidence="2">The sequence shown here is derived from an EMBL/GenBank/DDBJ whole genome shotgun (WGS) entry which is preliminary data.</text>
</comment>
<dbReference type="InterPro" id="IPR000600">
    <property type="entry name" value="ROK"/>
</dbReference>
<proteinExistence type="inferred from homology"/>
<dbReference type="PATRIC" id="fig|1423790.3.peg.1508"/>
<dbReference type="EMBL" id="CAKD01000004">
    <property type="protein sequence ID" value="CCI84495.1"/>
    <property type="molecule type" value="Genomic_DNA"/>
</dbReference>
<evidence type="ECO:0000313" key="3">
    <source>
        <dbReference type="Proteomes" id="UP000009311"/>
    </source>
</evidence>
<dbReference type="GO" id="GO:0016301">
    <property type="term" value="F:kinase activity"/>
    <property type="evidence" value="ECO:0007669"/>
    <property type="project" value="UniProtKB-KW"/>
</dbReference>
<keyword evidence="2" id="KW-0418">Kinase</keyword>
<dbReference type="STRING" id="1423790.BN53_09855"/>
<reference evidence="2 3" key="1">
    <citation type="submission" date="2012-06" db="EMBL/GenBank/DDBJ databases">
        <title>Draft Genome Sequence of Lactobacillus pasteurii CRBIP 24.76T.</title>
        <authorList>
            <person name="Cousin S."/>
            <person name="Bouchier C."/>
            <person name="Loux V."/>
            <person name="Ma L."/>
            <person name="Creno S."/>
            <person name="Bizet C."/>
            <person name="Clermont D."/>
        </authorList>
    </citation>
    <scope>NUCLEOTIDE SEQUENCE [LARGE SCALE GENOMIC DNA]</scope>
    <source>
        <strain evidence="3">CRBIP 24.76T</strain>
    </source>
</reference>
<evidence type="ECO:0000256" key="1">
    <source>
        <dbReference type="ARBA" id="ARBA00006479"/>
    </source>
</evidence>
<dbReference type="eggNOG" id="COG1940">
    <property type="taxonomic scope" value="Bacteria"/>
</dbReference>
<dbReference type="CDD" id="cd24152">
    <property type="entry name" value="ASKHA_NBD_ROK-like"/>
    <property type="match status" value="1"/>
</dbReference>
<dbReference type="InterPro" id="IPR043129">
    <property type="entry name" value="ATPase_NBD"/>
</dbReference>
<dbReference type="PANTHER" id="PTHR18964:SF170">
    <property type="entry name" value="SUGAR KINASE"/>
    <property type="match status" value="1"/>
</dbReference>
<comment type="similarity">
    <text evidence="1">Belongs to the ROK (NagC/XylR) family.</text>
</comment>
<keyword evidence="3" id="KW-1185">Reference proteome</keyword>
<organism evidence="2 3">
    <name type="scientific">Lactobacillus pasteurii DSM 23907 = CRBIP 24.76</name>
    <dbReference type="NCBI Taxonomy" id="1423790"/>
    <lineage>
        <taxon>Bacteria</taxon>
        <taxon>Bacillati</taxon>
        <taxon>Bacillota</taxon>
        <taxon>Bacilli</taxon>
        <taxon>Lactobacillales</taxon>
        <taxon>Lactobacillaceae</taxon>
        <taxon>Lactobacillus</taxon>
    </lineage>
</organism>
<dbReference type="SUPFAM" id="SSF53067">
    <property type="entry name" value="Actin-like ATPase domain"/>
    <property type="match status" value="1"/>
</dbReference>
<keyword evidence="2" id="KW-0808">Transferase</keyword>
<sequence length="300" mass="32416">MDNYLSIDIGGTNVKYALLDKAGNILEKKKIKTSHEKETFLQSIDQIIEQYKDKIKGIAFCAPGKIEHTQIHFGGALPFLDGIDLGERYADLNIPVAAINDGKASVLAENWLGNLKDLPNCAAITLGTGVGGGIIANGQLLNGAHFQAGELSFMILNVSSEVGWDDIAGTRGSAVRMIEKVNHAVGNADETDGLAAFEAINAGDEVALRIFNKFCQDVVMIILNMQSIVDLTTIAIGGGISAQPILIEGINQAYDEFLDKMEFYKNSLTRPKIVEAKFKNDANLFGALYNLLLQVNGEKL</sequence>
<dbReference type="Gene3D" id="3.30.420.40">
    <property type="match status" value="2"/>
</dbReference>
<dbReference type="Proteomes" id="UP000009311">
    <property type="component" value="Unassembled WGS sequence"/>
</dbReference>